<dbReference type="PROSITE" id="PS51459">
    <property type="entry name" value="FIDO"/>
    <property type="match status" value="1"/>
</dbReference>
<dbReference type="EMBL" id="JYNU01000030">
    <property type="protein sequence ID" value="KMO72517.1"/>
    <property type="molecule type" value="Genomic_DNA"/>
</dbReference>
<proteinExistence type="predicted"/>
<dbReference type="GO" id="GO:0016779">
    <property type="term" value="F:nucleotidyltransferase activity"/>
    <property type="evidence" value="ECO:0007669"/>
    <property type="project" value="UniProtKB-KW"/>
</dbReference>
<dbReference type="RefSeq" id="WP_236694343.1">
    <property type="nucleotide sequence ID" value="NZ_JYNU01000030.1"/>
</dbReference>
<dbReference type="InterPro" id="IPR003812">
    <property type="entry name" value="Fido"/>
</dbReference>
<keyword evidence="4" id="KW-0548">Nucleotidyltransferase</keyword>
<keyword evidence="2" id="KW-0547">Nucleotide-binding</keyword>
<evidence type="ECO:0000256" key="2">
    <source>
        <dbReference type="PIRSR" id="PIRSR640198-2"/>
    </source>
</evidence>
<comment type="caution">
    <text evidence="4">The sequence shown here is derived from an EMBL/GenBank/DDBJ whole genome shotgun (WGS) entry which is preliminary data.</text>
</comment>
<feature type="domain" description="Fido" evidence="3">
    <location>
        <begin position="21"/>
        <end position="171"/>
    </location>
</feature>
<keyword evidence="4" id="KW-0808">Transferase</keyword>
<name>A0A0J6VST4_9MYCO</name>
<gene>
    <name evidence="4" type="ORF">MOBUDSM44075_04032</name>
</gene>
<protein>
    <submittedName>
        <fullName evidence="4">Adenosine monophosphate-protein transferase SoFic</fullName>
        <ecNumber evidence="4">2.7.7.-</ecNumber>
    </submittedName>
</protein>
<accession>A0A0J6VST4</accession>
<dbReference type="PATRIC" id="fig|1807.14.peg.4058"/>
<dbReference type="InterPro" id="IPR040198">
    <property type="entry name" value="Fido_containing"/>
</dbReference>
<dbReference type="Pfam" id="PF02661">
    <property type="entry name" value="Fic"/>
    <property type="match status" value="1"/>
</dbReference>
<dbReference type="PANTHER" id="PTHR13504:SF38">
    <property type="entry name" value="FIDO DOMAIN-CONTAINING PROTEIN"/>
    <property type="match status" value="1"/>
</dbReference>
<evidence type="ECO:0000259" key="3">
    <source>
        <dbReference type="PROSITE" id="PS51459"/>
    </source>
</evidence>
<feature type="active site" evidence="1">
    <location>
        <position position="107"/>
    </location>
</feature>
<dbReference type="AlphaFoldDB" id="A0A0J6VST4"/>
<dbReference type="Gene3D" id="1.10.3290.10">
    <property type="entry name" value="Fido-like domain"/>
    <property type="match status" value="1"/>
</dbReference>
<sequence>MAAATTALNEMIASVDRDVPVRMSAILRAHEALMRDDPTEGQHAGQLRTVQNWIGGSDYSPRDALYVPPPPDTVHAYMDDLMEFANRTDIPVLIQAAIAHAQFESIHPFTDGNGRIGRALINTIFRRRGATTRLVVPLASALVAHRERYFGALNTYRAGDLRPLIVTFANSSKTAAAESRITAERLTEIPAEWRSMVGPIRRHSAADKLLLLLPSMPILSSDDVAARVDAPRSSVFAAMKRLHDTGVLRPLTDRKRDQVWGASLVLDELDDLGHRIERASS</sequence>
<keyword evidence="2" id="KW-0067">ATP-binding</keyword>
<evidence type="ECO:0000256" key="1">
    <source>
        <dbReference type="PIRSR" id="PIRSR640198-1"/>
    </source>
</evidence>
<reference evidence="4 5" key="1">
    <citation type="journal article" date="2015" name="Genome Biol. Evol.">
        <title>Characterization of Three Mycobacterium spp. with Potential Use in Bioremediation by Genome Sequencing and Comparative Genomics.</title>
        <authorList>
            <person name="Das S."/>
            <person name="Pettersson B.M."/>
            <person name="Behra P.R."/>
            <person name="Ramesh M."/>
            <person name="Dasgupta S."/>
            <person name="Bhattacharya A."/>
            <person name="Kirsebom L.A."/>
        </authorList>
    </citation>
    <scope>NUCLEOTIDE SEQUENCE [LARGE SCALE GENOMIC DNA]</scope>
    <source>
        <strain evidence="4 5">DSM 44075</strain>
    </source>
</reference>
<organism evidence="4 5">
    <name type="scientific">Mycolicibacterium obuense</name>
    <dbReference type="NCBI Taxonomy" id="1807"/>
    <lineage>
        <taxon>Bacteria</taxon>
        <taxon>Bacillati</taxon>
        <taxon>Actinomycetota</taxon>
        <taxon>Actinomycetes</taxon>
        <taxon>Mycobacteriales</taxon>
        <taxon>Mycobacteriaceae</taxon>
        <taxon>Mycolicibacterium</taxon>
    </lineage>
</organism>
<feature type="binding site" evidence="2">
    <location>
        <begin position="111"/>
        <end position="118"/>
    </location>
    <ligand>
        <name>ATP</name>
        <dbReference type="ChEBI" id="CHEBI:30616"/>
    </ligand>
</feature>
<evidence type="ECO:0000313" key="5">
    <source>
        <dbReference type="Proteomes" id="UP000036313"/>
    </source>
</evidence>
<dbReference type="InterPro" id="IPR036597">
    <property type="entry name" value="Fido-like_dom_sf"/>
</dbReference>
<dbReference type="Proteomes" id="UP000036313">
    <property type="component" value="Unassembled WGS sequence"/>
</dbReference>
<evidence type="ECO:0000313" key="4">
    <source>
        <dbReference type="EMBL" id="KMO72517.1"/>
    </source>
</evidence>
<dbReference type="PANTHER" id="PTHR13504">
    <property type="entry name" value="FIDO DOMAIN-CONTAINING PROTEIN DDB_G0283145"/>
    <property type="match status" value="1"/>
</dbReference>
<dbReference type="EC" id="2.7.7.-" evidence="4"/>
<dbReference type="SUPFAM" id="SSF140931">
    <property type="entry name" value="Fic-like"/>
    <property type="match status" value="1"/>
</dbReference>
<dbReference type="GO" id="GO:0005524">
    <property type="term" value="F:ATP binding"/>
    <property type="evidence" value="ECO:0007669"/>
    <property type="project" value="UniProtKB-KW"/>
</dbReference>